<dbReference type="SUPFAM" id="SSF55545">
    <property type="entry name" value="beta-N-acetylhexosaminidase-like domain"/>
    <property type="match status" value="1"/>
</dbReference>
<accession>A0AA37XF70</accession>
<evidence type="ECO:0000256" key="4">
    <source>
        <dbReference type="ARBA" id="ARBA00022801"/>
    </source>
</evidence>
<dbReference type="PANTHER" id="PTHR22600">
    <property type="entry name" value="BETA-HEXOSAMINIDASE"/>
    <property type="match status" value="1"/>
</dbReference>
<proteinExistence type="inferred from homology"/>
<gene>
    <name evidence="11" type="ORF">GCM10025875_19910</name>
</gene>
<evidence type="ECO:0000256" key="7">
    <source>
        <dbReference type="SAM" id="MobiDB-lite"/>
    </source>
</evidence>
<keyword evidence="4" id="KW-0378">Hydrolase</keyword>
<sequence>MRTATAVVTAVGLVGALGLAAAGASAAPADGAPPPSLADATIPQVAGWEAVAGTTVLDESWRIVVPQEQADLTSVEGGSDILLGPMTVSGAAQGLSRDLREVTDLDLPVGTGEAGPGDIGLRLDPAAVQDGALGSEGYRLEVTGDRISVVAGSASGLYYGGRTLLQALRSDPELREIGNGAGVDVPDTAVRPYTLDVSREYWTVREVEDVIRQMGWLKQNVLIFHMDDAEYFRLDSPRYPGLAEPEFSYDEAEIAEIVRVGRENGVTVVPAFEFPAHLSHRAAYFHIGMGDGPIEVEPGFGERDTGATPENTCGDEYSYPHLTSDFTMNFMNPKGLDNARETLDEFVPWFDSPWVHIGGDEVPPRIPECPALQTWMAEQADPNLRSVSGIEQTLINQLNGHLKGMGKRTVVYSGFDNSWPAGRPLIVDDDVIVQVWTGDENRPALRPYDRIMGHSDDYYLVPGSYGTNPAKIYRDSRGYGSSDDNVLGFGMHTWGDDHGWAQGQFFESMAYGPRAATAERSWNLEPGERDFASFTGELLPRVGPAPFYVGEVEPTATTDARPVHAWQFAEASFPPGLHDAHGPNHRRALVETCGLSGMTKLNAAPARTTDPDQGPVQGGTFWFLGAPDLTGDWSFSATLRRDDAQVRRLLGSMAGYPALRPDGSIAGLPDGSLTLGPDGLTVVGPGGEHLLGASIPTGAWVDLTVTHGDAGLTLYVDGAPVASVDAAVSLPQSRIGDTGLTWADARVYAQELSGDEVREQHENGAPEPACQPAVAPVDAPLPGFGVLPPRWPRRSMATGRRRAGPSSRSSAVPSPRSRPSRSAAWPRASSRWWTIARSGSSARRASQVGRPSRWPTPTAR</sequence>
<feature type="region of interest" description="Disordered" evidence="7">
    <location>
        <begin position="785"/>
        <end position="860"/>
    </location>
</feature>
<dbReference type="InterPro" id="IPR025705">
    <property type="entry name" value="Beta_hexosaminidase_sua/sub"/>
</dbReference>
<dbReference type="Gene3D" id="3.20.20.80">
    <property type="entry name" value="Glycosidases"/>
    <property type="match status" value="1"/>
</dbReference>
<keyword evidence="12" id="KW-1185">Reference proteome</keyword>
<feature type="domain" description="Glycoside hydrolase family 20 catalytic" evidence="9">
    <location>
        <begin position="191"/>
        <end position="466"/>
    </location>
</feature>
<dbReference type="AlphaFoldDB" id="A0AA37XF70"/>
<dbReference type="InterPro" id="IPR029018">
    <property type="entry name" value="Hex-like_dom2"/>
</dbReference>
<evidence type="ECO:0000259" key="9">
    <source>
        <dbReference type="Pfam" id="PF00728"/>
    </source>
</evidence>
<dbReference type="GO" id="GO:0030203">
    <property type="term" value="P:glycosaminoglycan metabolic process"/>
    <property type="evidence" value="ECO:0007669"/>
    <property type="project" value="TreeGrafter"/>
</dbReference>
<dbReference type="InterPro" id="IPR013320">
    <property type="entry name" value="ConA-like_dom_sf"/>
</dbReference>
<evidence type="ECO:0000256" key="1">
    <source>
        <dbReference type="ARBA" id="ARBA00001231"/>
    </source>
</evidence>
<evidence type="ECO:0000313" key="11">
    <source>
        <dbReference type="EMBL" id="GMA31999.1"/>
    </source>
</evidence>
<reference evidence="11" key="1">
    <citation type="journal article" date="2014" name="Int. J. Syst. Evol. Microbiol.">
        <title>Complete genome sequence of Corynebacterium casei LMG S-19264T (=DSM 44701T), isolated from a smear-ripened cheese.</title>
        <authorList>
            <consortium name="US DOE Joint Genome Institute (JGI-PGF)"/>
            <person name="Walter F."/>
            <person name="Albersmeier A."/>
            <person name="Kalinowski J."/>
            <person name="Ruckert C."/>
        </authorList>
    </citation>
    <scope>NUCLEOTIDE SEQUENCE</scope>
    <source>
        <strain evidence="11">NBRC 112290</strain>
    </source>
</reference>
<dbReference type="InterPro" id="IPR017853">
    <property type="entry name" value="GH"/>
</dbReference>
<name>A0AA37XF70_9MICO</name>
<dbReference type="Proteomes" id="UP001157161">
    <property type="component" value="Unassembled WGS sequence"/>
</dbReference>
<evidence type="ECO:0000313" key="12">
    <source>
        <dbReference type="Proteomes" id="UP001157161"/>
    </source>
</evidence>
<keyword evidence="8" id="KW-0732">Signal</keyword>
<comment type="similarity">
    <text evidence="2">Belongs to the glycosyl hydrolase 20 family.</text>
</comment>
<dbReference type="GO" id="GO:0004563">
    <property type="term" value="F:beta-N-acetylhexosaminidase activity"/>
    <property type="evidence" value="ECO:0007669"/>
    <property type="project" value="UniProtKB-EC"/>
</dbReference>
<evidence type="ECO:0000256" key="5">
    <source>
        <dbReference type="ARBA" id="ARBA00023295"/>
    </source>
</evidence>
<keyword evidence="5" id="KW-0326">Glycosidase</keyword>
<protein>
    <recommendedName>
        <fullName evidence="3">beta-N-acetylhexosaminidase</fullName>
        <ecNumber evidence="3">3.2.1.52</ecNumber>
    </recommendedName>
</protein>
<dbReference type="PRINTS" id="PR00738">
    <property type="entry name" value="GLHYDRLASE20"/>
</dbReference>
<dbReference type="GO" id="GO:0005975">
    <property type="term" value="P:carbohydrate metabolic process"/>
    <property type="evidence" value="ECO:0007669"/>
    <property type="project" value="InterPro"/>
</dbReference>
<dbReference type="PANTHER" id="PTHR22600:SF57">
    <property type="entry name" value="BETA-N-ACETYLHEXOSAMINIDASE"/>
    <property type="match status" value="1"/>
</dbReference>
<feature type="compositionally biased region" description="Low complexity" evidence="7">
    <location>
        <begin position="804"/>
        <end position="846"/>
    </location>
</feature>
<comment type="catalytic activity">
    <reaction evidence="1">
        <text>Hydrolysis of terminal non-reducing N-acetyl-D-hexosamine residues in N-acetyl-beta-D-hexosaminides.</text>
        <dbReference type="EC" id="3.2.1.52"/>
    </reaction>
</comment>
<dbReference type="Pfam" id="PF02838">
    <property type="entry name" value="Glyco_hydro_20b"/>
    <property type="match status" value="1"/>
</dbReference>
<evidence type="ECO:0000259" key="10">
    <source>
        <dbReference type="Pfam" id="PF02838"/>
    </source>
</evidence>
<feature type="signal peptide" evidence="8">
    <location>
        <begin position="1"/>
        <end position="26"/>
    </location>
</feature>
<evidence type="ECO:0000256" key="8">
    <source>
        <dbReference type="SAM" id="SignalP"/>
    </source>
</evidence>
<dbReference type="InterPro" id="IPR015882">
    <property type="entry name" value="HEX_bac_N"/>
</dbReference>
<dbReference type="SUPFAM" id="SSF49899">
    <property type="entry name" value="Concanavalin A-like lectins/glucanases"/>
    <property type="match status" value="1"/>
</dbReference>
<reference evidence="11" key="2">
    <citation type="submission" date="2023-02" db="EMBL/GenBank/DDBJ databases">
        <authorList>
            <person name="Sun Q."/>
            <person name="Mori K."/>
        </authorList>
    </citation>
    <scope>NUCLEOTIDE SEQUENCE</scope>
    <source>
        <strain evidence="11">NBRC 112290</strain>
    </source>
</reference>
<organism evidence="11 12">
    <name type="scientific">Litorihabitans aurantiacus</name>
    <dbReference type="NCBI Taxonomy" id="1930061"/>
    <lineage>
        <taxon>Bacteria</taxon>
        <taxon>Bacillati</taxon>
        <taxon>Actinomycetota</taxon>
        <taxon>Actinomycetes</taxon>
        <taxon>Micrococcales</taxon>
        <taxon>Beutenbergiaceae</taxon>
        <taxon>Litorihabitans</taxon>
    </lineage>
</organism>
<dbReference type="SUPFAM" id="SSF51445">
    <property type="entry name" value="(Trans)glycosidases"/>
    <property type="match status" value="1"/>
</dbReference>
<feature type="active site" description="Proton donor" evidence="6">
    <location>
        <position position="361"/>
    </location>
</feature>
<feature type="domain" description="Beta-hexosaminidase bacterial type N-terminal" evidence="10">
    <location>
        <begin position="42"/>
        <end position="171"/>
    </location>
</feature>
<comment type="caution">
    <text evidence="11">The sequence shown here is derived from an EMBL/GenBank/DDBJ whole genome shotgun (WGS) entry which is preliminary data.</text>
</comment>
<dbReference type="InterPro" id="IPR015883">
    <property type="entry name" value="Glyco_hydro_20_cat"/>
</dbReference>
<dbReference type="Gene3D" id="3.30.379.10">
    <property type="entry name" value="Chitobiase/beta-hexosaminidase domain 2-like"/>
    <property type="match status" value="1"/>
</dbReference>
<dbReference type="Gene3D" id="2.60.120.200">
    <property type="match status" value="1"/>
</dbReference>
<evidence type="ECO:0000256" key="3">
    <source>
        <dbReference type="ARBA" id="ARBA00012663"/>
    </source>
</evidence>
<dbReference type="EC" id="3.2.1.52" evidence="3"/>
<evidence type="ECO:0000256" key="2">
    <source>
        <dbReference type="ARBA" id="ARBA00006285"/>
    </source>
</evidence>
<feature type="chain" id="PRO_5041323577" description="beta-N-acetylhexosaminidase" evidence="8">
    <location>
        <begin position="27"/>
        <end position="860"/>
    </location>
</feature>
<evidence type="ECO:0000256" key="6">
    <source>
        <dbReference type="PIRSR" id="PIRSR625705-1"/>
    </source>
</evidence>
<dbReference type="GO" id="GO:0016020">
    <property type="term" value="C:membrane"/>
    <property type="evidence" value="ECO:0007669"/>
    <property type="project" value="TreeGrafter"/>
</dbReference>
<dbReference type="EMBL" id="BSUM01000001">
    <property type="protein sequence ID" value="GMA31999.1"/>
    <property type="molecule type" value="Genomic_DNA"/>
</dbReference>
<dbReference type="Pfam" id="PF00728">
    <property type="entry name" value="Glyco_hydro_20"/>
    <property type="match status" value="1"/>
</dbReference>